<reference evidence="1" key="1">
    <citation type="submission" date="2020-05" db="EMBL/GenBank/DDBJ databases">
        <title>WGS assembly of Panicum virgatum.</title>
        <authorList>
            <person name="Lovell J.T."/>
            <person name="Jenkins J."/>
            <person name="Shu S."/>
            <person name="Juenger T.E."/>
            <person name="Schmutz J."/>
        </authorList>
    </citation>
    <scope>NUCLEOTIDE SEQUENCE</scope>
    <source>
        <strain evidence="1">AP13</strain>
    </source>
</reference>
<accession>A0A8T0PTV9</accession>
<gene>
    <name evidence="1" type="ORF">PVAP13_7NG038300</name>
</gene>
<comment type="caution">
    <text evidence="1">The sequence shown here is derived from an EMBL/GenBank/DDBJ whole genome shotgun (WGS) entry which is preliminary data.</text>
</comment>
<name>A0A8T0PTV9_PANVG</name>
<dbReference type="EMBL" id="CM029050">
    <property type="protein sequence ID" value="KAG2565443.1"/>
    <property type="molecule type" value="Genomic_DNA"/>
</dbReference>
<proteinExistence type="predicted"/>
<dbReference type="AlphaFoldDB" id="A0A8T0PTV9"/>
<sequence>MCRLFNKLSTNSFSVISLKVGSRQPVATILHKLLRASDDPLHICNWTRYTPALTSSTGAAKRANLASLGYEEEIARIVISSQLNSVSRSVDQWLTSVIQPCRPSCAMDGRDSLDQLGGMFIGVRTAQFALGLGEIID</sequence>
<evidence type="ECO:0000313" key="1">
    <source>
        <dbReference type="EMBL" id="KAG2565443.1"/>
    </source>
</evidence>
<keyword evidence="2" id="KW-1185">Reference proteome</keyword>
<protein>
    <submittedName>
        <fullName evidence="1">Uncharacterized protein</fullName>
    </submittedName>
</protein>
<dbReference type="Proteomes" id="UP000823388">
    <property type="component" value="Chromosome 7N"/>
</dbReference>
<organism evidence="1 2">
    <name type="scientific">Panicum virgatum</name>
    <name type="common">Blackwell switchgrass</name>
    <dbReference type="NCBI Taxonomy" id="38727"/>
    <lineage>
        <taxon>Eukaryota</taxon>
        <taxon>Viridiplantae</taxon>
        <taxon>Streptophyta</taxon>
        <taxon>Embryophyta</taxon>
        <taxon>Tracheophyta</taxon>
        <taxon>Spermatophyta</taxon>
        <taxon>Magnoliopsida</taxon>
        <taxon>Liliopsida</taxon>
        <taxon>Poales</taxon>
        <taxon>Poaceae</taxon>
        <taxon>PACMAD clade</taxon>
        <taxon>Panicoideae</taxon>
        <taxon>Panicodae</taxon>
        <taxon>Paniceae</taxon>
        <taxon>Panicinae</taxon>
        <taxon>Panicum</taxon>
        <taxon>Panicum sect. Hiantes</taxon>
    </lineage>
</organism>
<evidence type="ECO:0000313" key="2">
    <source>
        <dbReference type="Proteomes" id="UP000823388"/>
    </source>
</evidence>